<dbReference type="PANTHER" id="PTHR21716">
    <property type="entry name" value="TRANSMEMBRANE PROTEIN"/>
    <property type="match status" value="1"/>
</dbReference>
<feature type="region of interest" description="Disordered" evidence="8">
    <location>
        <begin position="1"/>
        <end position="43"/>
    </location>
</feature>
<feature type="transmembrane region" description="Helical" evidence="9">
    <location>
        <begin position="328"/>
        <end position="355"/>
    </location>
</feature>
<gene>
    <name evidence="10" type="ORF">M8330_18735</name>
</gene>
<feature type="transmembrane region" description="Helical" evidence="9">
    <location>
        <begin position="153"/>
        <end position="174"/>
    </location>
</feature>
<dbReference type="AlphaFoldDB" id="A0A9X2DD94"/>
<dbReference type="Proteomes" id="UP001139485">
    <property type="component" value="Unassembled WGS sequence"/>
</dbReference>
<evidence type="ECO:0000313" key="11">
    <source>
        <dbReference type="Proteomes" id="UP001139485"/>
    </source>
</evidence>
<feature type="transmembrane region" description="Helical" evidence="9">
    <location>
        <begin position="125"/>
        <end position="146"/>
    </location>
</feature>
<dbReference type="GO" id="GO:0005886">
    <property type="term" value="C:plasma membrane"/>
    <property type="evidence" value="ECO:0007669"/>
    <property type="project" value="UniProtKB-SubCell"/>
</dbReference>
<keyword evidence="6 9" id="KW-1133">Transmembrane helix</keyword>
<reference evidence="10" key="1">
    <citation type="submission" date="2022-05" db="EMBL/GenBank/DDBJ databases">
        <authorList>
            <person name="Tuo L."/>
        </authorList>
    </citation>
    <scope>NUCLEOTIDE SEQUENCE</scope>
    <source>
        <strain evidence="10">BSK12Z-4</strain>
    </source>
</reference>
<comment type="caution">
    <text evidence="10">The sequence shown here is derived from an EMBL/GenBank/DDBJ whole genome shotgun (WGS) entry which is preliminary data.</text>
</comment>
<feature type="transmembrane region" description="Helical" evidence="9">
    <location>
        <begin position="100"/>
        <end position="119"/>
    </location>
</feature>
<evidence type="ECO:0000256" key="5">
    <source>
        <dbReference type="ARBA" id="ARBA00022692"/>
    </source>
</evidence>
<feature type="compositionally biased region" description="Low complexity" evidence="8">
    <location>
        <begin position="450"/>
        <end position="462"/>
    </location>
</feature>
<keyword evidence="3" id="KW-0813">Transport</keyword>
<evidence type="ECO:0000256" key="6">
    <source>
        <dbReference type="ARBA" id="ARBA00022989"/>
    </source>
</evidence>
<protein>
    <submittedName>
        <fullName evidence="10">AI-2E family transporter</fullName>
    </submittedName>
</protein>
<dbReference type="EMBL" id="JAMOIL010000032">
    <property type="protein sequence ID" value="MCM0622334.1"/>
    <property type="molecule type" value="Genomic_DNA"/>
</dbReference>
<accession>A0A9X2DD94</accession>
<feature type="region of interest" description="Disordered" evidence="8">
    <location>
        <begin position="438"/>
        <end position="468"/>
    </location>
</feature>
<evidence type="ECO:0000256" key="2">
    <source>
        <dbReference type="ARBA" id="ARBA00009773"/>
    </source>
</evidence>
<evidence type="ECO:0000256" key="7">
    <source>
        <dbReference type="ARBA" id="ARBA00023136"/>
    </source>
</evidence>
<dbReference type="Pfam" id="PF01594">
    <property type="entry name" value="AI-2E_transport"/>
    <property type="match status" value="1"/>
</dbReference>
<keyword evidence="11" id="KW-1185">Reference proteome</keyword>
<dbReference type="RefSeq" id="WP_250828558.1">
    <property type="nucleotide sequence ID" value="NZ_JAMOIL010000032.1"/>
</dbReference>
<feature type="transmembrane region" description="Helical" evidence="9">
    <location>
        <begin position="301"/>
        <end position="322"/>
    </location>
</feature>
<dbReference type="PANTHER" id="PTHR21716:SF53">
    <property type="entry name" value="PERMEASE PERM-RELATED"/>
    <property type="match status" value="1"/>
</dbReference>
<evidence type="ECO:0000256" key="8">
    <source>
        <dbReference type="SAM" id="MobiDB-lite"/>
    </source>
</evidence>
<evidence type="ECO:0000256" key="4">
    <source>
        <dbReference type="ARBA" id="ARBA00022475"/>
    </source>
</evidence>
<proteinExistence type="inferred from homology"/>
<name>A0A9X2DD94_9ACTN</name>
<evidence type="ECO:0000256" key="3">
    <source>
        <dbReference type="ARBA" id="ARBA00022448"/>
    </source>
</evidence>
<feature type="transmembrane region" description="Helical" evidence="9">
    <location>
        <begin position="362"/>
        <end position="379"/>
    </location>
</feature>
<evidence type="ECO:0000256" key="1">
    <source>
        <dbReference type="ARBA" id="ARBA00004651"/>
    </source>
</evidence>
<keyword evidence="4" id="KW-1003">Cell membrane</keyword>
<keyword evidence="5 9" id="KW-0812">Transmembrane</keyword>
<evidence type="ECO:0000256" key="9">
    <source>
        <dbReference type="SAM" id="Phobius"/>
    </source>
</evidence>
<dbReference type="InterPro" id="IPR002549">
    <property type="entry name" value="AI-2E-like"/>
</dbReference>
<comment type="subcellular location">
    <subcellularLocation>
        <location evidence="1">Cell membrane</location>
        <topology evidence="1">Multi-pass membrane protein</topology>
    </subcellularLocation>
</comment>
<dbReference type="GO" id="GO:0055085">
    <property type="term" value="P:transmembrane transport"/>
    <property type="evidence" value="ECO:0007669"/>
    <property type="project" value="TreeGrafter"/>
</dbReference>
<comment type="similarity">
    <text evidence="2">Belongs to the autoinducer-2 exporter (AI-2E) (TC 2.A.86) family.</text>
</comment>
<evidence type="ECO:0000313" key="10">
    <source>
        <dbReference type="EMBL" id="MCM0622334.1"/>
    </source>
</evidence>
<organism evidence="10 11">
    <name type="scientific">Nocardioides bruguierae</name>
    <dbReference type="NCBI Taxonomy" id="2945102"/>
    <lineage>
        <taxon>Bacteria</taxon>
        <taxon>Bacillati</taxon>
        <taxon>Actinomycetota</taxon>
        <taxon>Actinomycetes</taxon>
        <taxon>Propionibacteriales</taxon>
        <taxon>Nocardioidaceae</taxon>
        <taxon>Nocardioides</taxon>
    </lineage>
</organism>
<feature type="transmembrane region" description="Helical" evidence="9">
    <location>
        <begin position="246"/>
        <end position="265"/>
    </location>
</feature>
<sequence>MDDQDPRAGAPEPDEEQSSPARTRNREEAARRRAVRAAARGAREAEEERARGVLGQIAQLNAQWSALRLERERQLAMPDVGGDTPVSAKVPPGVDLAAAWAWRFLVIVAAGGLIAYLVAYFSVVVVPILVALLLSALVVPVVNLLGRVLPRGLAALVTVVVGLALISAALTFVGQQIANGANDLADSTVQGLGQIREWLKNGPLQASDTQIDDYINEAQLYITQQFTAEPGQPSQLISRITELGTTLSHVFAGLFIALFSTYFFLADGSRIWGWVVRIAPRAARDRVDSSGHVAWISLTQFVRATVIVAFVDALGISIWAQVMGLPFVFAIGVLVFLGAFIPMIGATIAGTVAVLVALVDQGAVAALVMLVGVIVVQQLEGHILQPFLMGRWVSVHPLAVIVAIAVGVLVAGIAGALVAVPAAAALNAVVLHLASLSAPGEPEPAPGDAPPVAADAAPASGSDEGERL</sequence>
<feature type="transmembrane region" description="Helical" evidence="9">
    <location>
        <begin position="399"/>
        <end position="426"/>
    </location>
</feature>
<keyword evidence="7 9" id="KW-0472">Membrane</keyword>